<dbReference type="Proteomes" id="UP000077315">
    <property type="component" value="Unassembled WGS sequence"/>
</dbReference>
<reference evidence="2" key="1">
    <citation type="submission" date="2015-06" db="EMBL/GenBank/DDBJ databases">
        <title>Expansion of signal transduction pathways in fungi by whole-genome duplication.</title>
        <authorList>
            <consortium name="DOE Joint Genome Institute"/>
            <person name="Corrochano L.M."/>
            <person name="Kuo A."/>
            <person name="Marcet-Houben M."/>
            <person name="Polaino S."/>
            <person name="Salamov A."/>
            <person name="Villalobos J.M."/>
            <person name="Alvarez M.I."/>
            <person name="Avalos J."/>
            <person name="Benito E.P."/>
            <person name="Benoit I."/>
            <person name="Burger G."/>
            <person name="Camino L.P."/>
            <person name="Canovas D."/>
            <person name="Cerda-Olmedo E."/>
            <person name="Cheng J.-F."/>
            <person name="Dominguez A."/>
            <person name="Elias M."/>
            <person name="Eslava A.P."/>
            <person name="Glaser F."/>
            <person name="Grimwood J."/>
            <person name="Gutierrez G."/>
            <person name="Heitman J."/>
            <person name="Henrissat B."/>
            <person name="Iturriaga E.A."/>
            <person name="Lang B.F."/>
            <person name="Lavin J.L."/>
            <person name="Lee S."/>
            <person name="Li W."/>
            <person name="Lindquist E."/>
            <person name="Lopez-Garcia S."/>
            <person name="Luque E.M."/>
            <person name="Marcos A.T."/>
            <person name="Martin J."/>
            <person name="McCluskey K."/>
            <person name="Medina H.R."/>
            <person name="Miralles-Duran A."/>
            <person name="Miyazaki A."/>
            <person name="Munoz-Torres E."/>
            <person name="Oguiza J.A."/>
            <person name="Ohm R."/>
            <person name="Olmedo M."/>
            <person name="Orejas M."/>
            <person name="Ortiz-Castellanos L."/>
            <person name="Pisabarro A.G."/>
            <person name="Rodriguez-Romero J."/>
            <person name="Ruiz-Herrera J."/>
            <person name="Ruiz-Vazquez R."/>
            <person name="Sanz C."/>
            <person name="Schackwitz W."/>
            <person name="Schmutz J."/>
            <person name="Shahriari M."/>
            <person name="Shelest E."/>
            <person name="Silva-Franco F."/>
            <person name="Soanes D."/>
            <person name="Syed K."/>
            <person name="Tagua V.G."/>
            <person name="Talbot N.J."/>
            <person name="Thon M."/>
            <person name="De vries R.P."/>
            <person name="Wiebenga A."/>
            <person name="Yadav J.S."/>
            <person name="Braun E.L."/>
            <person name="Baker S."/>
            <person name="Garre V."/>
            <person name="Horwitz B."/>
            <person name="Torres-Martinez S."/>
            <person name="Idnurm A."/>
            <person name="Herrera-Estrella A."/>
            <person name="Gabaldon T."/>
            <person name="Grigoriev I.V."/>
        </authorList>
    </citation>
    <scope>NUCLEOTIDE SEQUENCE [LARGE SCALE GENOMIC DNA]</scope>
    <source>
        <strain evidence="2">NRRL 1555(-)</strain>
    </source>
</reference>
<name>A0A162TWJ1_PHYB8</name>
<dbReference type="InParanoid" id="A0A162TWJ1"/>
<dbReference type="GeneID" id="28992740"/>
<evidence type="ECO:0000313" key="2">
    <source>
        <dbReference type="Proteomes" id="UP000077315"/>
    </source>
</evidence>
<dbReference type="OrthoDB" id="2404451at2759"/>
<dbReference type="RefSeq" id="XP_018289582.1">
    <property type="nucleotide sequence ID" value="XM_018431834.1"/>
</dbReference>
<dbReference type="VEuPathDB" id="FungiDB:PHYBLDRAFT_147288"/>
<organism evidence="1 2">
    <name type="scientific">Phycomyces blakesleeanus (strain ATCC 8743b / DSM 1359 / FGSC 10004 / NBRC 33097 / NRRL 1555)</name>
    <dbReference type="NCBI Taxonomy" id="763407"/>
    <lineage>
        <taxon>Eukaryota</taxon>
        <taxon>Fungi</taxon>
        <taxon>Fungi incertae sedis</taxon>
        <taxon>Mucoromycota</taxon>
        <taxon>Mucoromycotina</taxon>
        <taxon>Mucoromycetes</taxon>
        <taxon>Mucorales</taxon>
        <taxon>Phycomycetaceae</taxon>
        <taxon>Phycomyces</taxon>
    </lineage>
</organism>
<protein>
    <submittedName>
        <fullName evidence="1">Uncharacterized protein</fullName>
    </submittedName>
</protein>
<proteinExistence type="predicted"/>
<dbReference type="AlphaFoldDB" id="A0A162TWJ1"/>
<gene>
    <name evidence="1" type="ORF">PHYBLDRAFT_147288</name>
</gene>
<dbReference type="EMBL" id="KV440985">
    <property type="protein sequence ID" value="OAD71542.1"/>
    <property type="molecule type" value="Genomic_DNA"/>
</dbReference>
<keyword evidence="2" id="KW-1185">Reference proteome</keyword>
<sequence>MPILSIFQGTLKRKTMLEMALLKIMRSLAIQYIIDYSVNAMEINKVNSYKCGCSFEDTYRDIVRFVNTIILDHGETILTPGVRISPSEAVDDLLQSKSSINGHEYNVCSKFCILYGIGDKQKNYVDCGEMRYKTNSELIETPIASMKLLESVAGQITDIFDVENYKKLVQQGLLSNPNDIAIGIYTDGFISQKVHGLVVECNGVELCRSKVYLLLASGDIPVVAYMAHFGSHNSLFGRCSFETKGKSPNNSRQGTYLETSSAPLRPLEEPEAGMPINSFDKVSAQIDGTRAVYWLHFILYLVPTLVAPHLPNRAVKGCVLALQWTSTSELLDEIDAVFRSVQPYLVHTPYIIKQQDPLKCDSAHSMKRVIGIKSNLIKSKSKGGRNPRFIVRRFVIHNHDSMSIGVHNELDTIQPKSCDEESYMDFPNDLSGARLGEPFY</sequence>
<evidence type="ECO:0000313" key="1">
    <source>
        <dbReference type="EMBL" id="OAD71542.1"/>
    </source>
</evidence>
<accession>A0A162TWJ1</accession>